<proteinExistence type="predicted"/>
<organism evidence="2 3">
    <name type="scientific">Drosophila mojavensis</name>
    <name type="common">Fruit fly</name>
    <dbReference type="NCBI Taxonomy" id="7230"/>
    <lineage>
        <taxon>Eukaryota</taxon>
        <taxon>Metazoa</taxon>
        <taxon>Ecdysozoa</taxon>
        <taxon>Arthropoda</taxon>
        <taxon>Hexapoda</taxon>
        <taxon>Insecta</taxon>
        <taxon>Pterygota</taxon>
        <taxon>Neoptera</taxon>
        <taxon>Endopterygota</taxon>
        <taxon>Diptera</taxon>
        <taxon>Brachycera</taxon>
        <taxon>Muscomorpha</taxon>
        <taxon>Ephydroidea</taxon>
        <taxon>Drosophilidae</taxon>
        <taxon>Drosophila</taxon>
    </lineage>
</organism>
<dbReference type="KEGG" id="dmo:Dmoj_GI19655"/>
<keyword evidence="1" id="KW-0732">Signal</keyword>
<feature type="signal peptide" evidence="1">
    <location>
        <begin position="1"/>
        <end position="19"/>
    </location>
</feature>
<dbReference type="OrthoDB" id="7830973at2759"/>
<dbReference type="PhylomeDB" id="B4KRN6"/>
<evidence type="ECO:0000313" key="3">
    <source>
        <dbReference type="Proteomes" id="UP000009192"/>
    </source>
</evidence>
<reference evidence="2 3" key="1">
    <citation type="journal article" date="2007" name="Nature">
        <title>Evolution of genes and genomes on the Drosophila phylogeny.</title>
        <authorList>
            <consortium name="Drosophila 12 Genomes Consortium"/>
            <person name="Clark A.G."/>
            <person name="Eisen M.B."/>
            <person name="Smith D.R."/>
            <person name="Bergman C.M."/>
            <person name="Oliver B."/>
            <person name="Markow T.A."/>
            <person name="Kaufman T.C."/>
            <person name="Kellis M."/>
            <person name="Gelbart W."/>
            <person name="Iyer V.N."/>
            <person name="Pollard D.A."/>
            <person name="Sackton T.B."/>
            <person name="Larracuente A.M."/>
            <person name="Singh N.D."/>
            <person name="Abad J.P."/>
            <person name="Abt D.N."/>
            <person name="Adryan B."/>
            <person name="Aguade M."/>
            <person name="Akashi H."/>
            <person name="Anderson W.W."/>
            <person name="Aquadro C.F."/>
            <person name="Ardell D.H."/>
            <person name="Arguello R."/>
            <person name="Artieri C.G."/>
            <person name="Barbash D.A."/>
            <person name="Barker D."/>
            <person name="Barsanti P."/>
            <person name="Batterham P."/>
            <person name="Batzoglou S."/>
            <person name="Begun D."/>
            <person name="Bhutkar A."/>
            <person name="Blanco E."/>
            <person name="Bosak S.A."/>
            <person name="Bradley R.K."/>
            <person name="Brand A.D."/>
            <person name="Brent M.R."/>
            <person name="Brooks A.N."/>
            <person name="Brown R.H."/>
            <person name="Butlin R.K."/>
            <person name="Caggese C."/>
            <person name="Calvi B.R."/>
            <person name="Bernardo de Carvalho A."/>
            <person name="Caspi A."/>
            <person name="Castrezana S."/>
            <person name="Celniker S.E."/>
            <person name="Chang J.L."/>
            <person name="Chapple C."/>
            <person name="Chatterji S."/>
            <person name="Chinwalla A."/>
            <person name="Civetta A."/>
            <person name="Clifton S.W."/>
            <person name="Comeron J.M."/>
            <person name="Costello J.C."/>
            <person name="Coyne J.A."/>
            <person name="Daub J."/>
            <person name="David R.G."/>
            <person name="Delcher A.L."/>
            <person name="Delehaunty K."/>
            <person name="Do C.B."/>
            <person name="Ebling H."/>
            <person name="Edwards K."/>
            <person name="Eickbush T."/>
            <person name="Evans J.D."/>
            <person name="Filipski A."/>
            <person name="Findeiss S."/>
            <person name="Freyhult E."/>
            <person name="Fulton L."/>
            <person name="Fulton R."/>
            <person name="Garcia A.C."/>
            <person name="Gardiner A."/>
            <person name="Garfield D.A."/>
            <person name="Garvin B.E."/>
            <person name="Gibson G."/>
            <person name="Gilbert D."/>
            <person name="Gnerre S."/>
            <person name="Godfrey J."/>
            <person name="Good R."/>
            <person name="Gotea V."/>
            <person name="Gravely B."/>
            <person name="Greenberg A.J."/>
            <person name="Griffiths-Jones S."/>
            <person name="Gross S."/>
            <person name="Guigo R."/>
            <person name="Gustafson E.A."/>
            <person name="Haerty W."/>
            <person name="Hahn M.W."/>
            <person name="Halligan D.L."/>
            <person name="Halpern A.L."/>
            <person name="Halter G.M."/>
            <person name="Han M.V."/>
            <person name="Heger A."/>
            <person name="Hillier L."/>
            <person name="Hinrichs A.S."/>
            <person name="Holmes I."/>
            <person name="Hoskins R.A."/>
            <person name="Hubisz M.J."/>
            <person name="Hultmark D."/>
            <person name="Huntley M.A."/>
            <person name="Jaffe D.B."/>
            <person name="Jagadeeshan S."/>
            <person name="Jeck W.R."/>
            <person name="Johnson J."/>
            <person name="Jones C.D."/>
            <person name="Jordan W.C."/>
            <person name="Karpen G.H."/>
            <person name="Kataoka E."/>
            <person name="Keightley P.D."/>
            <person name="Kheradpour P."/>
            <person name="Kirkness E.F."/>
            <person name="Koerich L.B."/>
            <person name="Kristiansen K."/>
            <person name="Kudrna D."/>
            <person name="Kulathinal R.J."/>
            <person name="Kumar S."/>
            <person name="Kwok R."/>
            <person name="Lander E."/>
            <person name="Langley C.H."/>
            <person name="Lapoint R."/>
            <person name="Lazzaro B.P."/>
            <person name="Lee S.J."/>
            <person name="Levesque L."/>
            <person name="Li R."/>
            <person name="Lin C.F."/>
            <person name="Lin M.F."/>
            <person name="Lindblad-Toh K."/>
            <person name="Llopart A."/>
            <person name="Long M."/>
            <person name="Low L."/>
            <person name="Lozovsky E."/>
            <person name="Lu J."/>
            <person name="Luo M."/>
            <person name="Machado C.A."/>
            <person name="Makalowski W."/>
            <person name="Marzo M."/>
            <person name="Matsuda M."/>
            <person name="Matzkin L."/>
            <person name="McAllister B."/>
            <person name="McBride C.S."/>
            <person name="McKernan B."/>
            <person name="McKernan K."/>
            <person name="Mendez-Lago M."/>
            <person name="Minx P."/>
            <person name="Mollenhauer M.U."/>
            <person name="Montooth K."/>
            <person name="Mount S.M."/>
            <person name="Mu X."/>
            <person name="Myers E."/>
            <person name="Negre B."/>
            <person name="Newfeld S."/>
            <person name="Nielsen R."/>
            <person name="Noor M.A."/>
            <person name="O'Grady P."/>
            <person name="Pachter L."/>
            <person name="Papaceit M."/>
            <person name="Parisi M.J."/>
            <person name="Parisi M."/>
            <person name="Parts L."/>
            <person name="Pedersen J.S."/>
            <person name="Pesole G."/>
            <person name="Phillippy A.M."/>
            <person name="Ponting C.P."/>
            <person name="Pop M."/>
            <person name="Porcelli D."/>
            <person name="Powell J.R."/>
            <person name="Prohaska S."/>
            <person name="Pruitt K."/>
            <person name="Puig M."/>
            <person name="Quesneville H."/>
            <person name="Ram K.R."/>
            <person name="Rand D."/>
            <person name="Rasmussen M.D."/>
            <person name="Reed L.K."/>
            <person name="Reenan R."/>
            <person name="Reily A."/>
            <person name="Remington K.A."/>
            <person name="Rieger T.T."/>
            <person name="Ritchie M.G."/>
            <person name="Robin C."/>
            <person name="Rogers Y.H."/>
            <person name="Rohde C."/>
            <person name="Rozas J."/>
            <person name="Rubenfield M.J."/>
            <person name="Ruiz A."/>
            <person name="Russo S."/>
            <person name="Salzberg S.L."/>
            <person name="Sanchez-Gracia A."/>
            <person name="Saranga D.J."/>
            <person name="Sato H."/>
            <person name="Schaeffer S.W."/>
            <person name="Schatz M.C."/>
            <person name="Schlenke T."/>
            <person name="Schwartz R."/>
            <person name="Segarra C."/>
            <person name="Singh R.S."/>
            <person name="Sirot L."/>
            <person name="Sirota M."/>
            <person name="Sisneros N.B."/>
            <person name="Smith C.D."/>
            <person name="Smith T.F."/>
            <person name="Spieth J."/>
            <person name="Stage D.E."/>
            <person name="Stark A."/>
            <person name="Stephan W."/>
            <person name="Strausberg R.L."/>
            <person name="Strempel S."/>
            <person name="Sturgill D."/>
            <person name="Sutton G."/>
            <person name="Sutton G.G."/>
            <person name="Tao W."/>
            <person name="Teichmann S."/>
            <person name="Tobari Y.N."/>
            <person name="Tomimura Y."/>
            <person name="Tsolas J.M."/>
            <person name="Valente V.L."/>
            <person name="Venter E."/>
            <person name="Venter J.C."/>
            <person name="Vicario S."/>
            <person name="Vieira F.G."/>
            <person name="Vilella A.J."/>
            <person name="Villasante A."/>
            <person name="Walenz B."/>
            <person name="Wang J."/>
            <person name="Wasserman M."/>
            <person name="Watts T."/>
            <person name="Wilson D."/>
            <person name="Wilson R.K."/>
            <person name="Wing R.A."/>
            <person name="Wolfner M.F."/>
            <person name="Wong A."/>
            <person name="Wong G.K."/>
            <person name="Wu C.I."/>
            <person name="Wu G."/>
            <person name="Yamamoto D."/>
            <person name="Yang H.P."/>
            <person name="Yang S.P."/>
            <person name="Yorke J.A."/>
            <person name="Yoshida K."/>
            <person name="Zdobnov E."/>
            <person name="Zhang P."/>
            <person name="Zhang Y."/>
            <person name="Zimin A.V."/>
            <person name="Baldwin J."/>
            <person name="Abdouelleil A."/>
            <person name="Abdulkadir J."/>
            <person name="Abebe A."/>
            <person name="Abera B."/>
            <person name="Abreu J."/>
            <person name="Acer S.C."/>
            <person name="Aftuck L."/>
            <person name="Alexander A."/>
            <person name="An P."/>
            <person name="Anderson E."/>
            <person name="Anderson S."/>
            <person name="Arachi H."/>
            <person name="Azer M."/>
            <person name="Bachantsang P."/>
            <person name="Barry A."/>
            <person name="Bayul T."/>
            <person name="Berlin A."/>
            <person name="Bessette D."/>
            <person name="Bloom T."/>
            <person name="Blye J."/>
            <person name="Boguslavskiy L."/>
            <person name="Bonnet C."/>
            <person name="Boukhgalter B."/>
            <person name="Bourzgui I."/>
            <person name="Brown A."/>
            <person name="Cahill P."/>
            <person name="Channer S."/>
            <person name="Cheshatsang Y."/>
            <person name="Chuda L."/>
            <person name="Citroen M."/>
            <person name="Collymore A."/>
            <person name="Cooke P."/>
            <person name="Costello M."/>
            <person name="D'Aco K."/>
            <person name="Daza R."/>
            <person name="De Haan G."/>
            <person name="DeGray S."/>
            <person name="DeMaso C."/>
            <person name="Dhargay N."/>
            <person name="Dooley K."/>
            <person name="Dooley E."/>
            <person name="Doricent M."/>
            <person name="Dorje P."/>
            <person name="Dorjee K."/>
            <person name="Dupes A."/>
            <person name="Elong R."/>
            <person name="Falk J."/>
            <person name="Farina A."/>
            <person name="Faro S."/>
            <person name="Ferguson D."/>
            <person name="Fisher S."/>
            <person name="Foley C.D."/>
            <person name="Franke A."/>
            <person name="Friedrich D."/>
            <person name="Gadbois L."/>
            <person name="Gearin G."/>
            <person name="Gearin C.R."/>
            <person name="Giannoukos G."/>
            <person name="Goode T."/>
            <person name="Graham J."/>
            <person name="Grandbois E."/>
            <person name="Grewal S."/>
            <person name="Gyaltsen K."/>
            <person name="Hafez N."/>
            <person name="Hagos B."/>
            <person name="Hall J."/>
            <person name="Henson C."/>
            <person name="Hollinger A."/>
            <person name="Honan T."/>
            <person name="Huard M.D."/>
            <person name="Hughes L."/>
            <person name="Hurhula B."/>
            <person name="Husby M.E."/>
            <person name="Kamat A."/>
            <person name="Kanga B."/>
            <person name="Kashin S."/>
            <person name="Khazanovich D."/>
            <person name="Kisner P."/>
            <person name="Lance K."/>
            <person name="Lara M."/>
            <person name="Lee W."/>
            <person name="Lennon N."/>
            <person name="Letendre F."/>
            <person name="LeVine R."/>
            <person name="Lipovsky A."/>
            <person name="Liu X."/>
            <person name="Liu J."/>
            <person name="Liu S."/>
            <person name="Lokyitsang T."/>
            <person name="Lokyitsang Y."/>
            <person name="Lubonja R."/>
            <person name="Lui A."/>
            <person name="MacDonald P."/>
            <person name="Magnisalis V."/>
            <person name="Maru K."/>
            <person name="Matthews C."/>
            <person name="McCusker W."/>
            <person name="McDonough S."/>
            <person name="Mehta T."/>
            <person name="Meldrim J."/>
            <person name="Meneus L."/>
            <person name="Mihai O."/>
            <person name="Mihalev A."/>
            <person name="Mihova T."/>
            <person name="Mittelman R."/>
            <person name="Mlenga V."/>
            <person name="Montmayeur A."/>
            <person name="Mulrain L."/>
            <person name="Navidi A."/>
            <person name="Naylor J."/>
            <person name="Negash T."/>
            <person name="Nguyen T."/>
            <person name="Nguyen N."/>
            <person name="Nicol R."/>
            <person name="Norbu C."/>
            <person name="Norbu N."/>
            <person name="Novod N."/>
            <person name="O'Neill B."/>
            <person name="Osman S."/>
            <person name="Markiewicz E."/>
            <person name="Oyono O.L."/>
            <person name="Patti C."/>
            <person name="Phunkhang P."/>
            <person name="Pierre F."/>
            <person name="Priest M."/>
            <person name="Raghuraman S."/>
            <person name="Rege F."/>
            <person name="Reyes R."/>
            <person name="Rise C."/>
            <person name="Rogov P."/>
            <person name="Ross K."/>
            <person name="Ryan E."/>
            <person name="Settipalli S."/>
            <person name="Shea T."/>
            <person name="Sherpa N."/>
            <person name="Shi L."/>
            <person name="Shih D."/>
            <person name="Sparrow T."/>
            <person name="Spaulding J."/>
            <person name="Stalker J."/>
            <person name="Stange-Thomann N."/>
            <person name="Stavropoulos S."/>
            <person name="Stone C."/>
            <person name="Strader C."/>
            <person name="Tesfaye S."/>
            <person name="Thomson T."/>
            <person name="Thoulutsang Y."/>
            <person name="Thoulutsang D."/>
            <person name="Topham K."/>
            <person name="Topping I."/>
            <person name="Tsamla T."/>
            <person name="Vassiliev H."/>
            <person name="Vo A."/>
            <person name="Wangchuk T."/>
            <person name="Wangdi T."/>
            <person name="Weiand M."/>
            <person name="Wilkinson J."/>
            <person name="Wilson A."/>
            <person name="Yadav S."/>
            <person name="Young G."/>
            <person name="Yu Q."/>
            <person name="Zembek L."/>
            <person name="Zhong D."/>
            <person name="Zimmer A."/>
            <person name="Zwirko Z."/>
            <person name="Jaffe D.B."/>
            <person name="Alvarez P."/>
            <person name="Brockman W."/>
            <person name="Butler J."/>
            <person name="Chin C."/>
            <person name="Gnerre S."/>
            <person name="Grabherr M."/>
            <person name="Kleber M."/>
            <person name="Mauceli E."/>
            <person name="MacCallum I."/>
        </authorList>
    </citation>
    <scope>NUCLEOTIDE SEQUENCE [LARGE SCALE GENOMIC DNA]</scope>
    <source>
        <strain evidence="3">Tucson 15081-1352.22</strain>
    </source>
</reference>
<dbReference type="AlphaFoldDB" id="B4KRN6"/>
<dbReference type="FunCoup" id="B4KRN6">
    <property type="interactions" value="2"/>
</dbReference>
<dbReference type="HOGENOM" id="CLU_173540_0_0_1"/>
<gene>
    <name evidence="2" type="primary">Dmoj\GI19655</name>
    <name evidence="2" type="ORF">Dmoj_GI19655</name>
</gene>
<feature type="chain" id="PRO_5002811318" evidence="1">
    <location>
        <begin position="20"/>
        <end position="86"/>
    </location>
</feature>
<name>B4KRN6_DROMO</name>
<evidence type="ECO:0000256" key="1">
    <source>
        <dbReference type="SAM" id="SignalP"/>
    </source>
</evidence>
<accession>B4KRN6</accession>
<evidence type="ECO:0000313" key="2">
    <source>
        <dbReference type="EMBL" id="EDW08306.1"/>
    </source>
</evidence>
<protein>
    <submittedName>
        <fullName evidence="2">Uncharacterized protein</fullName>
    </submittedName>
</protein>
<keyword evidence="3" id="KW-1185">Reference proteome</keyword>
<dbReference type="Proteomes" id="UP000009192">
    <property type="component" value="Unassembled WGS sequence"/>
</dbReference>
<sequence length="86" mass="9829">MKLTLILALLLATISLIQAAPGSNPYQAIQSAYDLSGHPVREKRASYQDDYYICYPSRVVYDFHSIPRSLGTRRRYKPPDQEVDLL</sequence>
<dbReference type="EMBL" id="CH933808">
    <property type="protein sequence ID" value="EDW08306.1"/>
    <property type="molecule type" value="Genomic_DNA"/>
</dbReference>
<dbReference type="InParanoid" id="B4KRN6"/>